<feature type="transmembrane region" description="Helical" evidence="6">
    <location>
        <begin position="248"/>
        <end position="268"/>
    </location>
</feature>
<dbReference type="Proteomes" id="UP001596353">
    <property type="component" value="Unassembled WGS sequence"/>
</dbReference>
<reference evidence="9" key="1">
    <citation type="journal article" date="2019" name="Int. J. Syst. Evol. Microbiol.">
        <title>The Global Catalogue of Microorganisms (GCM) 10K type strain sequencing project: providing services to taxonomists for standard genome sequencing and annotation.</title>
        <authorList>
            <consortium name="The Broad Institute Genomics Platform"/>
            <consortium name="The Broad Institute Genome Sequencing Center for Infectious Disease"/>
            <person name="Wu L."/>
            <person name="Ma J."/>
        </authorList>
    </citation>
    <scope>NUCLEOTIDE SEQUENCE [LARGE SCALE GENOMIC DNA]</scope>
    <source>
        <strain evidence="9">CCUG 66188</strain>
    </source>
</reference>
<feature type="transmembrane region" description="Helical" evidence="6">
    <location>
        <begin position="220"/>
        <end position="241"/>
    </location>
</feature>
<feature type="transmembrane region" description="Helical" evidence="6">
    <location>
        <begin position="192"/>
        <end position="214"/>
    </location>
</feature>
<feature type="transmembrane region" description="Helical" evidence="6">
    <location>
        <begin position="137"/>
        <end position="155"/>
    </location>
</feature>
<feature type="domain" description="EamA" evidence="7">
    <location>
        <begin position="161"/>
        <end position="286"/>
    </location>
</feature>
<evidence type="ECO:0000256" key="3">
    <source>
        <dbReference type="ARBA" id="ARBA00022692"/>
    </source>
</evidence>
<evidence type="ECO:0000313" key="8">
    <source>
        <dbReference type="EMBL" id="MFC6758580.1"/>
    </source>
</evidence>
<keyword evidence="5 6" id="KW-0472">Membrane</keyword>
<dbReference type="PANTHER" id="PTHR22911">
    <property type="entry name" value="ACYL-MALONYL CONDENSING ENZYME-RELATED"/>
    <property type="match status" value="1"/>
</dbReference>
<evidence type="ECO:0000313" key="9">
    <source>
        <dbReference type="Proteomes" id="UP001596353"/>
    </source>
</evidence>
<dbReference type="SUPFAM" id="SSF103481">
    <property type="entry name" value="Multidrug resistance efflux transporter EmrE"/>
    <property type="match status" value="2"/>
</dbReference>
<sequence>MPEATVTSENHQQVRSTTLRGVLTGLLAFALYASHDAAIKSLGSTYSPFQIVFFVVLLSFPMVTLMLVSDTKAENLRPRDPLWAGVRTAAVVIGGFCAFYAFAVLPLAETYAILFASPLIITVLSVPLLGEVVRVHRWLAVLAGLIGVLVVLRPGSAELGLGHLAALVSAFGSALAAVVMRKIGARERREVLLLYPLLANFGVMLCILPFVYVPMPLADLGLVLLIALLAVTAMSLMIRAYTLADAAIVAPMQYSQILWATLFGWLFFAETSDLTTFIGAGIIIASGGYIVLREAGGGTSEHLPVLNNLSRRPEMGGMPRLSLIARKTVASVREQLPRQRH</sequence>
<dbReference type="InterPro" id="IPR037185">
    <property type="entry name" value="EmrE-like"/>
</dbReference>
<feature type="transmembrane region" description="Helical" evidence="6">
    <location>
        <begin position="274"/>
        <end position="292"/>
    </location>
</feature>
<keyword evidence="9" id="KW-1185">Reference proteome</keyword>
<comment type="subcellular location">
    <subcellularLocation>
        <location evidence="1">Membrane</location>
        <topology evidence="1">Multi-pass membrane protein</topology>
    </subcellularLocation>
</comment>
<feature type="transmembrane region" description="Helical" evidence="6">
    <location>
        <begin position="81"/>
        <end position="105"/>
    </location>
</feature>
<evidence type="ECO:0000256" key="2">
    <source>
        <dbReference type="ARBA" id="ARBA00009853"/>
    </source>
</evidence>
<keyword evidence="3 6" id="KW-0812">Transmembrane</keyword>
<feature type="transmembrane region" description="Helical" evidence="6">
    <location>
        <begin position="111"/>
        <end position="130"/>
    </location>
</feature>
<feature type="domain" description="EamA" evidence="7">
    <location>
        <begin position="20"/>
        <end position="152"/>
    </location>
</feature>
<evidence type="ECO:0000256" key="1">
    <source>
        <dbReference type="ARBA" id="ARBA00004141"/>
    </source>
</evidence>
<evidence type="ECO:0000256" key="5">
    <source>
        <dbReference type="ARBA" id="ARBA00023136"/>
    </source>
</evidence>
<dbReference type="InterPro" id="IPR000620">
    <property type="entry name" value="EamA_dom"/>
</dbReference>
<keyword evidence="4 6" id="KW-1133">Transmembrane helix</keyword>
<evidence type="ECO:0000259" key="7">
    <source>
        <dbReference type="Pfam" id="PF00892"/>
    </source>
</evidence>
<dbReference type="EMBL" id="JBHSWG010000001">
    <property type="protein sequence ID" value="MFC6758580.1"/>
    <property type="molecule type" value="Genomic_DNA"/>
</dbReference>
<accession>A0ABW2AYT6</accession>
<gene>
    <name evidence="8" type="ORF">ACFQFQ_02180</name>
</gene>
<dbReference type="Pfam" id="PF00892">
    <property type="entry name" value="EamA"/>
    <property type="match status" value="2"/>
</dbReference>
<name>A0ABW2AYT6_9RHOB</name>
<proteinExistence type="inferred from homology"/>
<evidence type="ECO:0000256" key="4">
    <source>
        <dbReference type="ARBA" id="ARBA00022989"/>
    </source>
</evidence>
<organism evidence="8 9">
    <name type="scientific">Sulfitobacter porphyrae</name>
    <dbReference type="NCBI Taxonomy" id="1246864"/>
    <lineage>
        <taxon>Bacteria</taxon>
        <taxon>Pseudomonadati</taxon>
        <taxon>Pseudomonadota</taxon>
        <taxon>Alphaproteobacteria</taxon>
        <taxon>Rhodobacterales</taxon>
        <taxon>Roseobacteraceae</taxon>
        <taxon>Sulfitobacter</taxon>
    </lineage>
</organism>
<comment type="similarity">
    <text evidence="2">Belongs to the drug/metabolite transporter (DMT) superfamily. 10 TMS drug/metabolite exporter (DME) (TC 2.A.7.3) family.</text>
</comment>
<protein>
    <submittedName>
        <fullName evidence="8">DMT family transporter</fullName>
    </submittedName>
</protein>
<feature type="transmembrane region" description="Helical" evidence="6">
    <location>
        <begin position="161"/>
        <end position="180"/>
    </location>
</feature>
<dbReference type="PANTHER" id="PTHR22911:SF6">
    <property type="entry name" value="SOLUTE CARRIER FAMILY 35 MEMBER G1"/>
    <property type="match status" value="1"/>
</dbReference>
<feature type="transmembrane region" description="Helical" evidence="6">
    <location>
        <begin position="51"/>
        <end position="69"/>
    </location>
</feature>
<feature type="transmembrane region" description="Helical" evidence="6">
    <location>
        <begin position="21"/>
        <end position="39"/>
    </location>
</feature>
<comment type="caution">
    <text evidence="8">The sequence shown here is derived from an EMBL/GenBank/DDBJ whole genome shotgun (WGS) entry which is preliminary data.</text>
</comment>
<evidence type="ECO:0000256" key="6">
    <source>
        <dbReference type="SAM" id="Phobius"/>
    </source>
</evidence>